<feature type="transmembrane region" description="Helical" evidence="3">
    <location>
        <begin position="18"/>
        <end position="40"/>
    </location>
</feature>
<keyword evidence="5" id="KW-1185">Reference proteome</keyword>
<organism evidence="4 5">
    <name type="scientific">Paenibacillus xerothermodurans</name>
    <dbReference type="NCBI Taxonomy" id="1977292"/>
    <lineage>
        <taxon>Bacteria</taxon>
        <taxon>Bacillati</taxon>
        <taxon>Bacillota</taxon>
        <taxon>Bacilli</taxon>
        <taxon>Bacillales</taxon>
        <taxon>Paenibacillaceae</taxon>
        <taxon>Paenibacillus</taxon>
    </lineage>
</organism>
<dbReference type="Proteomes" id="UP000214746">
    <property type="component" value="Unassembled WGS sequence"/>
</dbReference>
<sequence>MADTDVENGSSYGAMERFLIWFLIPFVFTAVLLGVLLTIFDYDVVNNVLKAANRVPVVNSVIPDPKTASAETEGPVADETTAPTPEETVQSLTSDLQEKEQDLIKSDELLAQRDQAIKELEAKNTALEEQVQAKTQSDEEYDNQVQQLATMYAKMSPSKSAPILENLTTAERVLVLSKMKTDERVKVLEKMDPKIAAESSILLKDQTTARDTQIAALQDRLKQAAPTEEGVSEKLSKDDLGSTFANMTPKSAATVLMEMYKSNPEKVVAILSSMDSVGRSKVITAVAEQSKETAAIISNRLVQ</sequence>
<proteinExistence type="predicted"/>
<feature type="coiled-coil region" evidence="1">
    <location>
        <begin position="110"/>
        <end position="137"/>
    </location>
</feature>
<keyword evidence="3" id="KW-0812">Transmembrane</keyword>
<feature type="region of interest" description="Disordered" evidence="2">
    <location>
        <begin position="64"/>
        <end position="87"/>
    </location>
</feature>
<dbReference type="RefSeq" id="WP_089198223.1">
    <property type="nucleotide sequence ID" value="NZ_NHRJ02000001.1"/>
</dbReference>
<accession>A0A2W1P405</accession>
<evidence type="ECO:0000256" key="2">
    <source>
        <dbReference type="SAM" id="MobiDB-lite"/>
    </source>
</evidence>
<keyword evidence="1" id="KW-0175">Coiled coil</keyword>
<dbReference type="EMBL" id="NHRJ02000001">
    <property type="protein sequence ID" value="PZE22452.1"/>
    <property type="molecule type" value="Genomic_DNA"/>
</dbReference>
<feature type="compositionally biased region" description="Low complexity" evidence="2">
    <location>
        <begin position="75"/>
        <end position="87"/>
    </location>
</feature>
<keyword evidence="3" id="KW-1133">Transmembrane helix</keyword>
<name>A0A2W1P405_PAEXE</name>
<dbReference type="SUPFAM" id="SSF158791">
    <property type="entry name" value="MgtE N-terminal domain-like"/>
    <property type="match status" value="1"/>
</dbReference>
<evidence type="ECO:0000313" key="4">
    <source>
        <dbReference type="EMBL" id="PZE22452.1"/>
    </source>
</evidence>
<evidence type="ECO:0000256" key="1">
    <source>
        <dbReference type="SAM" id="Coils"/>
    </source>
</evidence>
<dbReference type="OrthoDB" id="2381574at2"/>
<gene>
    <name evidence="4" type="ORF">CBW46_001310</name>
</gene>
<protein>
    <recommendedName>
        <fullName evidence="6">Magnesium transporter MgtE intracellular domain-containing protein</fullName>
    </recommendedName>
</protein>
<evidence type="ECO:0000313" key="5">
    <source>
        <dbReference type="Proteomes" id="UP000214746"/>
    </source>
</evidence>
<evidence type="ECO:0008006" key="6">
    <source>
        <dbReference type="Google" id="ProtNLM"/>
    </source>
</evidence>
<reference evidence="4" key="1">
    <citation type="submission" date="2018-06" db="EMBL/GenBank/DDBJ databases">
        <title>Paenibacillus xerothermodurans sp. nov. an extremely dry heat resistant spore forming bacterium isolated from the soil of Cape Canaveral, Florida.</title>
        <authorList>
            <person name="Seuylemezian A."/>
            <person name="Kaur N."/>
            <person name="Patil P."/>
            <person name="Patil P."/>
            <person name="Mayilraj S."/>
            <person name="Vaishampayan P."/>
        </authorList>
    </citation>
    <scope>NUCLEOTIDE SEQUENCE [LARGE SCALE GENOMIC DNA]</scope>
    <source>
        <strain evidence="4">ATCC 27380</strain>
    </source>
</reference>
<dbReference type="AlphaFoldDB" id="A0A2W1P405"/>
<comment type="caution">
    <text evidence="4">The sequence shown here is derived from an EMBL/GenBank/DDBJ whole genome shotgun (WGS) entry which is preliminary data.</text>
</comment>
<keyword evidence="3" id="KW-0472">Membrane</keyword>
<evidence type="ECO:0000256" key="3">
    <source>
        <dbReference type="SAM" id="Phobius"/>
    </source>
</evidence>